<evidence type="ECO:0000256" key="7">
    <source>
        <dbReference type="ARBA" id="ARBA00022807"/>
    </source>
</evidence>
<dbReference type="PANTHER" id="PTHR21646:SF24">
    <property type="entry name" value="UBIQUITIN CARBOXYL-TERMINAL HYDROLASE"/>
    <property type="match status" value="1"/>
</dbReference>
<dbReference type="EC" id="3.4.19.12" evidence="3"/>
<evidence type="ECO:0000256" key="8">
    <source>
        <dbReference type="SAM" id="MobiDB-lite"/>
    </source>
</evidence>
<dbReference type="InterPro" id="IPR050185">
    <property type="entry name" value="Ub_carboxyl-term_hydrolase"/>
</dbReference>
<dbReference type="GO" id="GO:0016579">
    <property type="term" value="P:protein deubiquitination"/>
    <property type="evidence" value="ECO:0007669"/>
    <property type="project" value="InterPro"/>
</dbReference>
<dbReference type="InterPro" id="IPR038765">
    <property type="entry name" value="Papain-like_cys_pep_sf"/>
</dbReference>
<evidence type="ECO:0000256" key="2">
    <source>
        <dbReference type="ARBA" id="ARBA00009085"/>
    </source>
</evidence>
<dbReference type="InterPro" id="IPR018200">
    <property type="entry name" value="USP_CS"/>
</dbReference>
<reference evidence="10" key="1">
    <citation type="submission" date="2023-01" db="EMBL/GenBank/DDBJ databases">
        <title>Metagenome sequencing of chrysophaentin producing Chrysophaeum taylorii.</title>
        <authorList>
            <person name="Davison J."/>
            <person name="Bewley C."/>
        </authorList>
    </citation>
    <scope>NUCLEOTIDE SEQUENCE</scope>
    <source>
        <strain evidence="10">NIES-1699</strain>
    </source>
</reference>
<evidence type="ECO:0000256" key="6">
    <source>
        <dbReference type="ARBA" id="ARBA00022801"/>
    </source>
</evidence>
<feature type="compositionally biased region" description="Basic and acidic residues" evidence="8">
    <location>
        <begin position="1"/>
        <end position="20"/>
    </location>
</feature>
<dbReference type="Pfam" id="PF00443">
    <property type="entry name" value="UCH"/>
    <property type="match status" value="1"/>
</dbReference>
<sequence>MGCVPSRDEASHEVRPDHGAPPDGSSDDGKDRPRMNRADTTHYTRVHEAAMAEIFRSGNGVVGLRNLGNTCFMNACLQSLCHAVGLADYFLGYEWHAEINASNPIGFGGELAKAFGELMEAMWSQSARTSIVPVEFKAAMSRCAPMFAGHEQHDAHELLTFLLDALHEDLNRCESKPYVEAVECDGTDQDECAAEAWAGYLKRDRSIIVDLFQGQLRSSVGCARCGHKCVKFDPFQYLSVPVVKSGVDIEQCIEDFSAEERLDGDNAWSCAACRQRVRASKRLELWKLPPLLVIHLKRFDFDTRGRAAKVETYVDFPLVDLDLSAYCQSPQRDIPLYDCFAVINHHGHAGGGHYTAFARNRVDNAWYHYNDANVTRVQDIDEVKTSDAYVLLYSRVVFDQTSSSGRSFSRLRPQRSQSGDSPGIIVRRQSISLPHLWPHFRGEPDRDHANISLKSLVNNKETTINKPKKRKVKTYRSLSNGKLRYDRTPSTEKKKKKMKKRAL</sequence>
<accession>A0AAD7UAD7</accession>
<keyword evidence="11" id="KW-1185">Reference proteome</keyword>
<gene>
    <name evidence="10" type="ORF">CTAYLR_003279</name>
</gene>
<dbReference type="SUPFAM" id="SSF54001">
    <property type="entry name" value="Cysteine proteinases"/>
    <property type="match status" value="1"/>
</dbReference>
<organism evidence="10 11">
    <name type="scientific">Chrysophaeum taylorii</name>
    <dbReference type="NCBI Taxonomy" id="2483200"/>
    <lineage>
        <taxon>Eukaryota</taxon>
        <taxon>Sar</taxon>
        <taxon>Stramenopiles</taxon>
        <taxon>Ochrophyta</taxon>
        <taxon>Pelagophyceae</taxon>
        <taxon>Pelagomonadales</taxon>
        <taxon>Pelagomonadaceae</taxon>
        <taxon>Chrysophaeum</taxon>
    </lineage>
</organism>
<feature type="domain" description="USP" evidence="9">
    <location>
        <begin position="62"/>
        <end position="396"/>
    </location>
</feature>
<dbReference type="EMBL" id="JAQMWT010000443">
    <property type="protein sequence ID" value="KAJ8601262.1"/>
    <property type="molecule type" value="Genomic_DNA"/>
</dbReference>
<evidence type="ECO:0000313" key="11">
    <source>
        <dbReference type="Proteomes" id="UP001230188"/>
    </source>
</evidence>
<dbReference type="PROSITE" id="PS00972">
    <property type="entry name" value="USP_1"/>
    <property type="match status" value="1"/>
</dbReference>
<protein>
    <recommendedName>
        <fullName evidence="3">ubiquitinyl hydrolase 1</fullName>
        <ecNumber evidence="3">3.4.19.12</ecNumber>
    </recommendedName>
</protein>
<feature type="compositionally biased region" description="Basic and acidic residues" evidence="8">
    <location>
        <begin position="483"/>
        <end position="492"/>
    </location>
</feature>
<dbReference type="InterPro" id="IPR001394">
    <property type="entry name" value="Peptidase_C19_UCH"/>
</dbReference>
<keyword evidence="5" id="KW-0833">Ubl conjugation pathway</keyword>
<comment type="catalytic activity">
    <reaction evidence="1">
        <text>Thiol-dependent hydrolysis of ester, thioester, amide, peptide and isopeptide bonds formed by the C-terminal Gly of ubiquitin (a 76-residue protein attached to proteins as an intracellular targeting signal).</text>
        <dbReference type="EC" id="3.4.19.12"/>
    </reaction>
</comment>
<keyword evidence="4" id="KW-0645">Protease</keyword>
<evidence type="ECO:0000259" key="9">
    <source>
        <dbReference type="PROSITE" id="PS50235"/>
    </source>
</evidence>
<dbReference type="GO" id="GO:0004843">
    <property type="term" value="F:cysteine-type deubiquitinase activity"/>
    <property type="evidence" value="ECO:0007669"/>
    <property type="project" value="UniProtKB-EC"/>
</dbReference>
<dbReference type="Gene3D" id="3.90.70.10">
    <property type="entry name" value="Cysteine proteinases"/>
    <property type="match status" value="1"/>
</dbReference>
<evidence type="ECO:0000256" key="4">
    <source>
        <dbReference type="ARBA" id="ARBA00022670"/>
    </source>
</evidence>
<feature type="compositionally biased region" description="Basic and acidic residues" evidence="8">
    <location>
        <begin position="27"/>
        <end position="41"/>
    </location>
</feature>
<comment type="similarity">
    <text evidence="2">Belongs to the peptidase C19 family.</text>
</comment>
<evidence type="ECO:0000256" key="1">
    <source>
        <dbReference type="ARBA" id="ARBA00000707"/>
    </source>
</evidence>
<proteinExistence type="inferred from homology"/>
<comment type="caution">
    <text evidence="10">The sequence shown here is derived from an EMBL/GenBank/DDBJ whole genome shotgun (WGS) entry which is preliminary data.</text>
</comment>
<dbReference type="PROSITE" id="PS50235">
    <property type="entry name" value="USP_3"/>
    <property type="match status" value="1"/>
</dbReference>
<evidence type="ECO:0000313" key="10">
    <source>
        <dbReference type="EMBL" id="KAJ8601262.1"/>
    </source>
</evidence>
<feature type="compositionally biased region" description="Basic residues" evidence="8">
    <location>
        <begin position="493"/>
        <end position="503"/>
    </location>
</feature>
<keyword evidence="7" id="KW-0788">Thiol protease</keyword>
<evidence type="ECO:0000256" key="3">
    <source>
        <dbReference type="ARBA" id="ARBA00012759"/>
    </source>
</evidence>
<name>A0AAD7UAD7_9STRA</name>
<dbReference type="CDD" id="cd02674">
    <property type="entry name" value="Peptidase_C19R"/>
    <property type="match status" value="1"/>
</dbReference>
<feature type="region of interest" description="Disordered" evidence="8">
    <location>
        <begin position="477"/>
        <end position="503"/>
    </location>
</feature>
<dbReference type="InterPro" id="IPR028889">
    <property type="entry name" value="USP"/>
</dbReference>
<dbReference type="GO" id="GO:0006508">
    <property type="term" value="P:proteolysis"/>
    <property type="evidence" value="ECO:0007669"/>
    <property type="project" value="UniProtKB-KW"/>
</dbReference>
<dbReference type="PANTHER" id="PTHR21646">
    <property type="entry name" value="UBIQUITIN CARBOXYL-TERMINAL HYDROLASE"/>
    <property type="match status" value="1"/>
</dbReference>
<keyword evidence="6" id="KW-0378">Hydrolase</keyword>
<dbReference type="AlphaFoldDB" id="A0AAD7UAD7"/>
<evidence type="ECO:0000256" key="5">
    <source>
        <dbReference type="ARBA" id="ARBA00022786"/>
    </source>
</evidence>
<feature type="region of interest" description="Disordered" evidence="8">
    <location>
        <begin position="1"/>
        <end position="41"/>
    </location>
</feature>
<dbReference type="Proteomes" id="UP001230188">
    <property type="component" value="Unassembled WGS sequence"/>
</dbReference>